<keyword evidence="5" id="KW-0963">Cytoplasm</keyword>
<dbReference type="InterPro" id="IPR027417">
    <property type="entry name" value="P-loop_NTPase"/>
</dbReference>
<comment type="catalytic activity">
    <reaction evidence="5 6">
        <text>adenosine(37) in tRNA + dimethylallyl diphosphate = N(6)-dimethylallyladenosine(37) in tRNA + diphosphate</text>
        <dbReference type="Rhea" id="RHEA:26482"/>
        <dbReference type="Rhea" id="RHEA-COMP:10162"/>
        <dbReference type="Rhea" id="RHEA-COMP:10375"/>
        <dbReference type="ChEBI" id="CHEBI:33019"/>
        <dbReference type="ChEBI" id="CHEBI:57623"/>
        <dbReference type="ChEBI" id="CHEBI:74411"/>
        <dbReference type="ChEBI" id="CHEBI:74415"/>
        <dbReference type="EC" id="2.5.1.75"/>
    </reaction>
</comment>
<sequence length="456" mass="54149">MTSFLFSKLEKSKKNWNYREGLIKINSWTMLRKLLNRLFMTSGNKVIVIAGTTGVGKSQLSIELASRFNGEVINSDSMQVYKKIPIITNKHPLEERNRISHHVMNHVDWTEEYYLHRFEKECFAAIDDIHSRGKTPIIVGGTHYYLQVLLNKHMTSEKRALTDEQKNILFSNNPEMVYKTLKDHDPVIASKFHPNDTRRVQRMLEIYYETGKRPSELYSKQSTQLRYDTLFLWLHSDYQPLESRLDERVDNMLGSGGLEEIEELYRFYKDNKYSLTQCENGVWQVIGFKEFLPWLEKEQNITLEQCTERMKIRTRQYAKKQVKWIKKMLVPDVKGNIYMLDASDLTQWNLLVADRAKKITEEFIHDREMTYDFAPERLKTLLVSRDIPVRKPDDWKQFSCSICLDQKGKNLIIIGEKNWNIHLRSKRHKSNLTKGLRKLQFEKWKADQREKHVICD</sequence>
<evidence type="ECO:0000256" key="1">
    <source>
        <dbReference type="ARBA" id="ARBA00005842"/>
    </source>
</evidence>
<reference evidence="8 9" key="1">
    <citation type="submission" date="2020-07" db="EMBL/GenBank/DDBJ databases">
        <title>The yeast mating-type switching endonuclease HO is a domesticated member of an unorthodox homing genetic element family.</title>
        <authorList>
            <person name="Coughlan A.Y."/>
            <person name="Lombardi L."/>
            <person name="Braun-Galleani S."/>
            <person name="Martos A.R."/>
            <person name="Galeote V."/>
            <person name="Bigey F."/>
            <person name="Dequin S."/>
            <person name="Byrne K.P."/>
            <person name="Wolfe K.H."/>
        </authorList>
    </citation>
    <scope>NUCLEOTIDE SEQUENCE [LARGE SCALE GENOMIC DNA]</scope>
    <source>
        <strain evidence="8 9">NRRL Y-6702</strain>
    </source>
</reference>
<dbReference type="InterPro" id="IPR039657">
    <property type="entry name" value="Dimethylallyltransferase"/>
</dbReference>
<keyword evidence="5 6" id="KW-0819">tRNA processing</keyword>
<comment type="function">
    <text evidence="5">Catalyzes the transfer of a dimethylallyl group onto the adenine at position 37.</text>
</comment>
<keyword evidence="4 5" id="KW-0067">ATP-binding</keyword>
<dbReference type="EMBL" id="CP058605">
    <property type="protein sequence ID" value="QLG71139.1"/>
    <property type="molecule type" value="Genomic_DNA"/>
</dbReference>
<dbReference type="SUPFAM" id="SSF52540">
    <property type="entry name" value="P-loop containing nucleoside triphosphate hydrolases"/>
    <property type="match status" value="1"/>
</dbReference>
<dbReference type="InterPro" id="IPR018022">
    <property type="entry name" value="IPT"/>
</dbReference>
<dbReference type="OrthoDB" id="775260at2759"/>
<proteinExistence type="inferred from homology"/>
<dbReference type="GO" id="GO:0006400">
    <property type="term" value="P:tRNA modification"/>
    <property type="evidence" value="ECO:0007669"/>
    <property type="project" value="TreeGrafter"/>
</dbReference>
<dbReference type="RefSeq" id="XP_037142867.1">
    <property type="nucleotide sequence ID" value="XM_037286972.1"/>
</dbReference>
<name>A0A7H9AZJ4_ZYGMR</name>
<dbReference type="GO" id="GO:0052381">
    <property type="term" value="F:tRNA dimethylallyltransferase activity"/>
    <property type="evidence" value="ECO:0007669"/>
    <property type="project" value="UniProtKB-UniRule"/>
</dbReference>
<evidence type="ECO:0000256" key="5">
    <source>
        <dbReference type="PIRNR" id="PIRNR039110"/>
    </source>
</evidence>
<dbReference type="Gene3D" id="1.10.20.140">
    <property type="match status" value="1"/>
</dbReference>
<evidence type="ECO:0000313" key="9">
    <source>
        <dbReference type="Proteomes" id="UP000509704"/>
    </source>
</evidence>
<dbReference type="GO" id="GO:0005524">
    <property type="term" value="F:ATP binding"/>
    <property type="evidence" value="ECO:0007669"/>
    <property type="project" value="UniProtKB-UniRule"/>
</dbReference>
<dbReference type="KEGG" id="zmk:HG535_0B01770"/>
<dbReference type="AlphaFoldDB" id="A0A7H9AZJ4"/>
<dbReference type="PANTHER" id="PTHR11088">
    <property type="entry name" value="TRNA DIMETHYLALLYLTRANSFERASE"/>
    <property type="match status" value="1"/>
</dbReference>
<dbReference type="HAMAP" id="MF_00185">
    <property type="entry name" value="IPP_trans"/>
    <property type="match status" value="1"/>
</dbReference>
<dbReference type="NCBIfam" id="TIGR00174">
    <property type="entry name" value="miaA"/>
    <property type="match status" value="1"/>
</dbReference>
<evidence type="ECO:0000256" key="7">
    <source>
        <dbReference type="RuleBase" id="RU003785"/>
    </source>
</evidence>
<accession>A0A7H9AZJ4</accession>
<organism evidence="8 9">
    <name type="scientific">Zygotorulaspora mrakii</name>
    <name type="common">Zygosaccharomyces mrakii</name>
    <dbReference type="NCBI Taxonomy" id="42260"/>
    <lineage>
        <taxon>Eukaryota</taxon>
        <taxon>Fungi</taxon>
        <taxon>Dikarya</taxon>
        <taxon>Ascomycota</taxon>
        <taxon>Saccharomycotina</taxon>
        <taxon>Saccharomycetes</taxon>
        <taxon>Saccharomycetales</taxon>
        <taxon>Saccharomycetaceae</taxon>
        <taxon>Zygotorulaspora</taxon>
    </lineage>
</organism>
<protein>
    <recommendedName>
        <fullName evidence="5 6">tRNA dimethylallyltransferase</fullName>
        <ecNumber evidence="5 6">2.5.1.75</ecNumber>
    </recommendedName>
</protein>
<gene>
    <name evidence="8" type="ORF">HG535_0B01770</name>
</gene>
<evidence type="ECO:0000313" key="8">
    <source>
        <dbReference type="EMBL" id="QLG71139.1"/>
    </source>
</evidence>
<dbReference type="Pfam" id="PF01715">
    <property type="entry name" value="IPPT"/>
    <property type="match status" value="1"/>
</dbReference>
<evidence type="ECO:0000256" key="4">
    <source>
        <dbReference type="ARBA" id="ARBA00022840"/>
    </source>
</evidence>
<dbReference type="Proteomes" id="UP000509704">
    <property type="component" value="Chromosome 2"/>
</dbReference>
<dbReference type="GO" id="GO:0005739">
    <property type="term" value="C:mitochondrion"/>
    <property type="evidence" value="ECO:0007669"/>
    <property type="project" value="TreeGrafter"/>
</dbReference>
<evidence type="ECO:0000256" key="6">
    <source>
        <dbReference type="RuleBase" id="RU003783"/>
    </source>
</evidence>
<evidence type="ECO:0000256" key="3">
    <source>
        <dbReference type="ARBA" id="ARBA00022741"/>
    </source>
</evidence>
<comment type="similarity">
    <text evidence="1 5 7">Belongs to the IPP transferase family.</text>
</comment>
<dbReference type="PIRSF" id="PIRSF039110">
    <property type="entry name" value="IPP_transferase"/>
    <property type="match status" value="1"/>
</dbReference>
<dbReference type="Gene3D" id="3.40.50.300">
    <property type="entry name" value="P-loop containing nucleotide triphosphate hydrolases"/>
    <property type="match status" value="1"/>
</dbReference>
<dbReference type="InterPro" id="IPR030666">
    <property type="entry name" value="IPP_transferase_euk"/>
</dbReference>
<dbReference type="PANTHER" id="PTHR11088:SF89">
    <property type="entry name" value="TRNA DIMETHYLALLYLTRANSFERASE"/>
    <property type="match status" value="1"/>
</dbReference>
<dbReference type="GeneID" id="59234800"/>
<dbReference type="EC" id="2.5.1.75" evidence="5 6"/>
<keyword evidence="9" id="KW-1185">Reference proteome</keyword>
<keyword evidence="2 5" id="KW-0808">Transferase</keyword>
<keyword evidence="3 5" id="KW-0547">Nucleotide-binding</keyword>
<dbReference type="Gene3D" id="3.30.160.60">
    <property type="entry name" value="Classic Zinc Finger"/>
    <property type="match status" value="1"/>
</dbReference>
<evidence type="ECO:0000256" key="2">
    <source>
        <dbReference type="ARBA" id="ARBA00022679"/>
    </source>
</evidence>